<comment type="subcellular location">
    <subcellularLocation>
        <location evidence="7">Nucleus</location>
    </subcellularLocation>
</comment>
<evidence type="ECO:0000256" key="4">
    <source>
        <dbReference type="ARBA" id="ARBA00044676"/>
    </source>
</evidence>
<evidence type="ECO:0000256" key="6">
    <source>
        <dbReference type="ARBA" id="ARBA00048124"/>
    </source>
</evidence>
<dbReference type="GO" id="GO:0000956">
    <property type="term" value="P:nuclear-transcribed mRNA catabolic process"/>
    <property type="evidence" value="ECO:0007669"/>
    <property type="project" value="TreeGrafter"/>
</dbReference>
<dbReference type="GO" id="GO:0004519">
    <property type="term" value="F:endonuclease activity"/>
    <property type="evidence" value="ECO:0007669"/>
    <property type="project" value="UniProtKB-KW"/>
</dbReference>
<sequence>MKTIHVKFLSGITFNTTGPIWNIYIPYAYYIDEVDVSVLEDEGIITSDNSFNLFLGDLTTFVKGDFVSDSQGLSWSGTTDQEYIKVNFSGEVDTSLPSFYAEFLLSYDYNDPVEKREFVPYHKKELIKREVTSTILSLTVSNPNIVTSTVCPSCTQTPMLSGGTIQTTVTSYTTLTTCTSTLTFVTSSSTVVTTFVTSYTTVCPETIAICTTETTYIETSAGTTHVTSVKTYTTTVTSGSGSGSYGNKTITVTATSANGSGETVYTTTVYTSCSGTVCVTVAAPISTGSGSVSVTAPASNTISTYVAVKRPKELGCYSRNIEGNYTVDDSQLNYYYLADGELNSPDGIDVGGGYANFQKNENVNAGEFEGLLKCIMNYEREHGKKVSAKVITWRGLLRTLMLLPFENRDKLVYNIFVFDGQLFMQTDYDFAKESKEREDAETNDINKKFIYSGYKFESMSTLPKPWLECTRKEIEKRNKLPVNNIEEYCIMVKTSIGSTSLLLGAEVDCVYDFKPTDGSNALSHYVELKTTTPINDPEKIFAFERKLLKTWAQCFLVGIPRIIYGFRDSQLKVRSIEEFKTEDIPLIIKNNPISVQKQQQNPNLRIVNKSIQSIKYLSGILEWIVKEIDVSDESKTYRLEFDPNVNSMFVSLTENSSDKTNRLQAPYDGAKGGMLLDEFREWRNSLRK</sequence>
<dbReference type="GO" id="GO:0003723">
    <property type="term" value="F:RNA binding"/>
    <property type="evidence" value="ECO:0007669"/>
    <property type="project" value="UniProtKB-KW"/>
</dbReference>
<keyword evidence="9" id="KW-0255">Endonuclease</keyword>
<evidence type="ECO:0000256" key="7">
    <source>
        <dbReference type="RuleBase" id="RU367113"/>
    </source>
</evidence>
<dbReference type="GO" id="GO:0000166">
    <property type="term" value="F:nucleotide binding"/>
    <property type="evidence" value="ECO:0007669"/>
    <property type="project" value="UniProtKB-KW"/>
</dbReference>
<comment type="catalytic activity">
    <reaction evidence="5">
        <text>a 5'-end triphospho-ribonucleoside in mRNA + H2O = a 5'-end phospho-ribonucleoside in mRNA + diphosphate + H(+)</text>
        <dbReference type="Rhea" id="RHEA:78683"/>
        <dbReference type="Rhea" id="RHEA-COMP:15692"/>
        <dbReference type="Rhea" id="RHEA-COMP:17164"/>
        <dbReference type="ChEBI" id="CHEBI:15377"/>
        <dbReference type="ChEBI" id="CHEBI:15378"/>
        <dbReference type="ChEBI" id="CHEBI:33019"/>
        <dbReference type="ChEBI" id="CHEBI:138282"/>
        <dbReference type="ChEBI" id="CHEBI:167618"/>
    </reaction>
    <physiologicalReaction direction="left-to-right" evidence="5">
        <dbReference type="Rhea" id="RHEA:78684"/>
    </physiologicalReaction>
</comment>
<keyword evidence="7" id="KW-0378">Hydrolase</keyword>
<comment type="similarity">
    <text evidence="2 7">Belongs to the DXO/Dom3Z family.</text>
</comment>
<comment type="cofactor">
    <cofactor evidence="1 7">
        <name>a divalent metal cation</name>
        <dbReference type="ChEBI" id="CHEBI:60240"/>
    </cofactor>
</comment>
<evidence type="ECO:0000256" key="3">
    <source>
        <dbReference type="ARBA" id="ARBA00022722"/>
    </source>
</evidence>
<evidence type="ECO:0000313" key="10">
    <source>
        <dbReference type="Proteomes" id="UP000697127"/>
    </source>
</evidence>
<evidence type="ECO:0000256" key="1">
    <source>
        <dbReference type="ARBA" id="ARBA00001968"/>
    </source>
</evidence>
<protein>
    <recommendedName>
        <fullName evidence="7">Decapping nuclease</fullName>
        <ecNumber evidence="7">3.6.1.-</ecNumber>
    </recommendedName>
</protein>
<dbReference type="PANTHER" id="PTHR12395">
    <property type="entry name" value="DOM-3 RELATED"/>
    <property type="match status" value="1"/>
</dbReference>
<proteinExistence type="inferred from homology"/>
<dbReference type="InterPro" id="IPR039039">
    <property type="entry name" value="RAI1-like_fam"/>
</dbReference>
<evidence type="ECO:0000256" key="5">
    <source>
        <dbReference type="ARBA" id="ARBA00044692"/>
    </source>
</evidence>
<keyword evidence="3 7" id="KW-0540">Nuclease</keyword>
<keyword evidence="7" id="KW-0547">Nucleotide-binding</keyword>
<dbReference type="Pfam" id="PF08652">
    <property type="entry name" value="RAI1"/>
    <property type="match status" value="1"/>
</dbReference>
<dbReference type="PANTHER" id="PTHR12395:SF9">
    <property type="entry name" value="DECAPPING AND EXORIBONUCLEASE PROTEIN"/>
    <property type="match status" value="1"/>
</dbReference>
<accession>A0A9P6WJ31</accession>
<dbReference type="EMBL" id="PUHW01000185">
    <property type="protein sequence ID" value="KAG0688080.1"/>
    <property type="molecule type" value="Genomic_DNA"/>
</dbReference>
<comment type="caution">
    <text evidence="9">The sequence shown here is derived from an EMBL/GenBank/DDBJ whole genome shotgun (WGS) entry which is preliminary data.</text>
</comment>
<gene>
    <name evidence="9" type="primary">RAI1</name>
    <name evidence="9" type="ORF">C6P40_001436</name>
</gene>
<keyword evidence="7" id="KW-0694">RNA-binding</keyword>
<keyword evidence="7" id="KW-0539">Nucleus</keyword>
<organism evidence="9 10">
    <name type="scientific">Pichia californica</name>
    <dbReference type="NCBI Taxonomy" id="460514"/>
    <lineage>
        <taxon>Eukaryota</taxon>
        <taxon>Fungi</taxon>
        <taxon>Dikarya</taxon>
        <taxon>Ascomycota</taxon>
        <taxon>Saccharomycotina</taxon>
        <taxon>Pichiomycetes</taxon>
        <taxon>Pichiales</taxon>
        <taxon>Pichiaceae</taxon>
        <taxon>Pichia</taxon>
    </lineage>
</organism>
<dbReference type="GO" id="GO:0034353">
    <property type="term" value="F:mRNA 5'-diphosphatase activity"/>
    <property type="evidence" value="ECO:0007669"/>
    <property type="project" value="TreeGrafter"/>
</dbReference>
<evidence type="ECO:0000256" key="2">
    <source>
        <dbReference type="ARBA" id="ARBA00006562"/>
    </source>
</evidence>
<dbReference type="GO" id="GO:0110155">
    <property type="term" value="P:NAD-cap decapping"/>
    <property type="evidence" value="ECO:0007669"/>
    <property type="project" value="TreeGrafter"/>
</dbReference>
<evidence type="ECO:0000259" key="8">
    <source>
        <dbReference type="Pfam" id="PF08652"/>
    </source>
</evidence>
<dbReference type="GO" id="GO:0046872">
    <property type="term" value="F:metal ion binding"/>
    <property type="evidence" value="ECO:0007669"/>
    <property type="project" value="UniProtKB-KW"/>
</dbReference>
<dbReference type="Proteomes" id="UP000697127">
    <property type="component" value="Unassembled WGS sequence"/>
</dbReference>
<name>A0A9P6WJ31_9ASCO</name>
<dbReference type="GO" id="GO:0005829">
    <property type="term" value="C:cytosol"/>
    <property type="evidence" value="ECO:0007669"/>
    <property type="project" value="TreeGrafter"/>
</dbReference>
<evidence type="ECO:0000313" key="9">
    <source>
        <dbReference type="EMBL" id="KAG0688080.1"/>
    </source>
</evidence>
<dbReference type="EC" id="3.6.1.-" evidence="7"/>
<dbReference type="InterPro" id="IPR013961">
    <property type="entry name" value="RAI1"/>
</dbReference>
<reference evidence="9" key="1">
    <citation type="submission" date="2020-11" db="EMBL/GenBank/DDBJ databases">
        <title>Kefir isolates.</title>
        <authorList>
            <person name="Marcisauskas S."/>
            <person name="Kim Y."/>
            <person name="Blasche S."/>
        </authorList>
    </citation>
    <scope>NUCLEOTIDE SEQUENCE</scope>
    <source>
        <strain evidence="9">Olga-1</strain>
    </source>
</reference>
<dbReference type="AlphaFoldDB" id="A0A9P6WJ31"/>
<feature type="domain" description="RAI1-like" evidence="8">
    <location>
        <begin position="309"/>
        <end position="660"/>
    </location>
</feature>
<comment type="catalytic activity">
    <reaction evidence="6">
        <text>a 5'-end NAD(+)-phospho-ribonucleoside in mRNA + H2O = a 5'-end phospho-ribonucleoside in mRNA + NAD(+) + H(+)</text>
        <dbReference type="Rhea" id="RHEA:60880"/>
        <dbReference type="Rhea" id="RHEA-COMP:15692"/>
        <dbReference type="Rhea" id="RHEA-COMP:15698"/>
        <dbReference type="ChEBI" id="CHEBI:15377"/>
        <dbReference type="ChEBI" id="CHEBI:15378"/>
        <dbReference type="ChEBI" id="CHEBI:57540"/>
        <dbReference type="ChEBI" id="CHEBI:138282"/>
        <dbReference type="ChEBI" id="CHEBI:144029"/>
    </reaction>
    <physiologicalReaction direction="left-to-right" evidence="6">
        <dbReference type="Rhea" id="RHEA:60881"/>
    </physiologicalReaction>
</comment>
<comment type="catalytic activity">
    <reaction evidence="4">
        <text>a 5'-end (N(7)-methyl 5'-triphosphoguanosine)-ribonucleoside-ribonucleotide in mRNA + H2O = a (N(7)-methyl 5'-triphosphoguanosine)-nucleoside + a 5'-end phospho-ribonucleoside in mRNA + H(+)</text>
        <dbReference type="Rhea" id="RHEA:66928"/>
        <dbReference type="Rhea" id="RHEA-COMP:15692"/>
        <dbReference type="Rhea" id="RHEA-COMP:17313"/>
        <dbReference type="ChEBI" id="CHEBI:15377"/>
        <dbReference type="ChEBI" id="CHEBI:15378"/>
        <dbReference type="ChEBI" id="CHEBI:138282"/>
        <dbReference type="ChEBI" id="CHEBI:172876"/>
        <dbReference type="ChEBI" id="CHEBI:172877"/>
    </reaction>
    <physiologicalReaction direction="left-to-right" evidence="4">
        <dbReference type="Rhea" id="RHEA:66929"/>
    </physiologicalReaction>
</comment>
<dbReference type="GO" id="GO:0005634">
    <property type="term" value="C:nucleus"/>
    <property type="evidence" value="ECO:0007669"/>
    <property type="project" value="UniProtKB-SubCell"/>
</dbReference>
<keyword evidence="10" id="KW-1185">Reference proteome</keyword>
<keyword evidence="7" id="KW-0479">Metal-binding</keyword>
<comment type="function">
    <text evidence="7">Decapping enzyme for NAD-capped RNAs: specifically hydrolyzes the nicotinamide adenine dinucleotide (NAD) cap from a subset of RNAs by removing the entire NAD moiety from the 5'-end of an NAD-capped RNA.</text>
</comment>